<dbReference type="AlphaFoldDB" id="A0A9D4VED8"/>
<dbReference type="InterPro" id="IPR042528">
    <property type="entry name" value="elF-2B_alpha_N"/>
</dbReference>
<sequence>MNAYYETRAGHRGGPSGAVTSEWLAQAEAALVNPPSSLPRSSPSNGSPLFSVIEEFNLWRSKPELAEAVAAIKALTAVIQRSEATTMMGLEKELHNASEALKAWDETSISLSAGCDLFMRYVTRTSALEYEDIRAGKARLIERGERFGEISLKARKTIAMLGQEFVRDGSTILTHGFSRVVLSILKLAAANKKHFSVICTEGRPDSTGVEMAKEMVAIGVPVTLIIDSAVAYTMQSVDMLLMGADGVVESGGIINMIGTYQAAMVARSMNKPVYVAAESYKFARMYPLDQKDMSPSPRHVDFHVSLPAPVQVECSARDYTPPQFLTLLFTDLGVLTPSAVSDELIQLYV</sequence>
<comment type="subunit">
    <text evidence="8">Component of the translation initiation factor 2B (eIF2B) complex which is a heterodecamer of two sets of five different subunits: alpha, beta, gamma, delta and epsilon. Subunits alpha, beta and delta comprise a regulatory subcomplex and subunits epsilon and gamma comprise a catalytic subcomplex. Within the complex, the hexameric regulatory complex resides at the center, with the two heterodimeric catalytic subcomplexes bound on opposite sides.</text>
</comment>
<dbReference type="SUPFAM" id="SSF100950">
    <property type="entry name" value="NagB/RpiA/CoA transferase-like"/>
    <property type="match status" value="1"/>
</dbReference>
<evidence type="ECO:0000256" key="9">
    <source>
        <dbReference type="RuleBase" id="RU003814"/>
    </source>
</evidence>
<dbReference type="InterPro" id="IPR037171">
    <property type="entry name" value="NagB/RpiA_transferase-like"/>
</dbReference>
<dbReference type="InterPro" id="IPR051501">
    <property type="entry name" value="eIF2B_alpha/beta/delta"/>
</dbReference>
<comment type="caution">
    <text evidence="10">The sequence shown here is derived from an EMBL/GenBank/DDBJ whole genome shotgun (WGS) entry which is preliminary data.</text>
</comment>
<gene>
    <name evidence="10" type="ORF">GOP47_0000250</name>
</gene>
<reference evidence="10" key="1">
    <citation type="submission" date="2021-01" db="EMBL/GenBank/DDBJ databases">
        <title>Adiantum capillus-veneris genome.</title>
        <authorList>
            <person name="Fang Y."/>
            <person name="Liao Q."/>
        </authorList>
    </citation>
    <scope>NUCLEOTIDE SEQUENCE</scope>
    <source>
        <strain evidence="10">H3</strain>
        <tissue evidence="10">Leaf</tissue>
    </source>
</reference>
<comment type="subcellular location">
    <subcellularLocation>
        <location evidence="1">Cytoplasm</location>
        <location evidence="1">Cytosol</location>
    </subcellularLocation>
</comment>
<evidence type="ECO:0000313" key="11">
    <source>
        <dbReference type="Proteomes" id="UP000886520"/>
    </source>
</evidence>
<dbReference type="GO" id="GO:0005085">
    <property type="term" value="F:guanyl-nucleotide exchange factor activity"/>
    <property type="evidence" value="ECO:0007669"/>
    <property type="project" value="TreeGrafter"/>
</dbReference>
<protein>
    <recommendedName>
        <fullName evidence="6">Translation initiation factor eIF2B subunit alpha</fullName>
    </recommendedName>
    <alternativeName>
        <fullName evidence="7">eIF2B GDP-GTP exchange factor subunit alpha</fullName>
    </alternativeName>
</protein>
<evidence type="ECO:0000256" key="3">
    <source>
        <dbReference type="ARBA" id="ARBA00022490"/>
    </source>
</evidence>
<proteinExistence type="inferred from homology"/>
<evidence type="ECO:0000313" key="10">
    <source>
        <dbReference type="EMBL" id="KAI5084081.1"/>
    </source>
</evidence>
<dbReference type="PANTHER" id="PTHR45860">
    <property type="entry name" value="TRANSLATION INITIATION FACTOR EIF-2B SUBUNIT ALPHA"/>
    <property type="match status" value="1"/>
</dbReference>
<dbReference type="FunFam" id="3.40.50.10470:FF:000007">
    <property type="entry name" value="Translation initiation factor eIF-2B subunit alpha"/>
    <property type="match status" value="1"/>
</dbReference>
<dbReference type="GO" id="GO:0003743">
    <property type="term" value="F:translation initiation factor activity"/>
    <property type="evidence" value="ECO:0007669"/>
    <property type="project" value="UniProtKB-KW"/>
</dbReference>
<evidence type="ECO:0000256" key="8">
    <source>
        <dbReference type="ARBA" id="ARBA00046432"/>
    </source>
</evidence>
<dbReference type="GO" id="GO:0005829">
    <property type="term" value="C:cytosol"/>
    <property type="evidence" value="ECO:0007669"/>
    <property type="project" value="UniProtKB-SubCell"/>
</dbReference>
<dbReference type="Pfam" id="PF01008">
    <property type="entry name" value="IF-2B"/>
    <property type="match status" value="1"/>
</dbReference>
<evidence type="ECO:0000256" key="2">
    <source>
        <dbReference type="ARBA" id="ARBA00007251"/>
    </source>
</evidence>
<keyword evidence="4" id="KW-0396">Initiation factor</keyword>
<evidence type="ECO:0000256" key="4">
    <source>
        <dbReference type="ARBA" id="ARBA00022540"/>
    </source>
</evidence>
<evidence type="ECO:0000256" key="7">
    <source>
        <dbReference type="ARBA" id="ARBA00044236"/>
    </source>
</evidence>
<dbReference type="Proteomes" id="UP000886520">
    <property type="component" value="Chromosome 1"/>
</dbReference>
<evidence type="ECO:0000256" key="6">
    <source>
        <dbReference type="ARBA" id="ARBA00044208"/>
    </source>
</evidence>
<dbReference type="Gene3D" id="1.20.120.1070">
    <property type="entry name" value="Translation initiation factor eIF-2B, N-terminal domain"/>
    <property type="match status" value="1"/>
</dbReference>
<comment type="similarity">
    <text evidence="2 9">Belongs to the eIF-2B alpha/beta/delta subunits family.</text>
</comment>
<dbReference type="PANTHER" id="PTHR45860:SF1">
    <property type="entry name" value="TRANSLATION INITIATION FACTOR EIF-2B SUBUNIT ALPHA"/>
    <property type="match status" value="1"/>
</dbReference>
<name>A0A9D4VED8_ADICA</name>
<dbReference type="InterPro" id="IPR042529">
    <property type="entry name" value="IF_2B-like_C"/>
</dbReference>
<evidence type="ECO:0000256" key="5">
    <source>
        <dbReference type="ARBA" id="ARBA00022917"/>
    </source>
</evidence>
<dbReference type="GO" id="GO:0005851">
    <property type="term" value="C:eukaryotic translation initiation factor 2B complex"/>
    <property type="evidence" value="ECO:0007669"/>
    <property type="project" value="TreeGrafter"/>
</dbReference>
<evidence type="ECO:0000256" key="1">
    <source>
        <dbReference type="ARBA" id="ARBA00004514"/>
    </source>
</evidence>
<dbReference type="InterPro" id="IPR000649">
    <property type="entry name" value="IF-2B-related"/>
</dbReference>
<keyword evidence="3" id="KW-0963">Cytoplasm</keyword>
<keyword evidence="11" id="KW-1185">Reference proteome</keyword>
<keyword evidence="5" id="KW-0648">Protein biosynthesis</keyword>
<dbReference type="Gene3D" id="3.40.50.10470">
    <property type="entry name" value="Translation initiation factor eif-2b, domain 2"/>
    <property type="match status" value="1"/>
</dbReference>
<organism evidence="10 11">
    <name type="scientific">Adiantum capillus-veneris</name>
    <name type="common">Maidenhair fern</name>
    <dbReference type="NCBI Taxonomy" id="13818"/>
    <lineage>
        <taxon>Eukaryota</taxon>
        <taxon>Viridiplantae</taxon>
        <taxon>Streptophyta</taxon>
        <taxon>Embryophyta</taxon>
        <taxon>Tracheophyta</taxon>
        <taxon>Polypodiopsida</taxon>
        <taxon>Polypodiidae</taxon>
        <taxon>Polypodiales</taxon>
        <taxon>Pteridineae</taxon>
        <taxon>Pteridaceae</taxon>
        <taxon>Vittarioideae</taxon>
        <taxon>Adiantum</taxon>
    </lineage>
</organism>
<dbReference type="FunFam" id="1.20.120.1070:FF:000003">
    <property type="entry name" value="Translation initiation factor eIF-2B subunit alpha"/>
    <property type="match status" value="1"/>
</dbReference>
<dbReference type="OrthoDB" id="10249309at2759"/>
<accession>A0A9D4VED8</accession>
<dbReference type="EMBL" id="JABFUD020000001">
    <property type="protein sequence ID" value="KAI5084081.1"/>
    <property type="molecule type" value="Genomic_DNA"/>
</dbReference>